<dbReference type="GO" id="GO:0006457">
    <property type="term" value="P:protein folding"/>
    <property type="evidence" value="ECO:0007669"/>
    <property type="project" value="TreeGrafter"/>
</dbReference>
<name>A0A8X8CKD4_POPTO</name>
<dbReference type="PANTHER" id="PTHR11071:SF447">
    <property type="entry name" value="PEPTIDYL-PROLYL CIS-TRANS ISOMERASE CYP63"/>
    <property type="match status" value="1"/>
</dbReference>
<keyword evidence="4" id="KW-1185">Reference proteome</keyword>
<dbReference type="InterPro" id="IPR002130">
    <property type="entry name" value="Cyclophilin-type_PPIase_dom"/>
</dbReference>
<dbReference type="GO" id="GO:0016018">
    <property type="term" value="F:cyclosporin A binding"/>
    <property type="evidence" value="ECO:0007669"/>
    <property type="project" value="TreeGrafter"/>
</dbReference>
<protein>
    <recommendedName>
        <fullName evidence="2">PPIase cyclophilin-type domain-containing protein</fullName>
    </recommendedName>
</protein>
<dbReference type="PROSITE" id="PS50072">
    <property type="entry name" value="CSA_PPIASE_2"/>
    <property type="match status" value="1"/>
</dbReference>
<dbReference type="Pfam" id="PF00160">
    <property type="entry name" value="Pro_isomerase"/>
    <property type="match status" value="1"/>
</dbReference>
<sequence>MRNTQNPEVFLDMSIGWNLAERIEIERDLSVEFFLMYLISGKHTGKPMYLKGSTFYNIVRGKWAEVFVFLPFSLNGFIVSVFFHRYSMISKASATMMISGTGGENIYGIPFFDEGERLKHDAPYLLTTASDYHKYTIGSCFFITFNELHELDGKHVVFGRVVRGYETVQKIEQVQAFPDGRPEHLVIITACGVSPKTRSLNSILIRKGIAFAEFSKQFEISMLFFPEKNQYDLPYSSLPSEGRYSRKRKLICLSIADVGLNYEGDGNSAKESAPRRVRREISDARNRYTSKLSDKTHFLLY</sequence>
<keyword evidence="1" id="KW-1133">Transmembrane helix</keyword>
<comment type="caution">
    <text evidence="3">The sequence shown here is derived from an EMBL/GenBank/DDBJ whole genome shotgun (WGS) entry which is preliminary data.</text>
</comment>
<dbReference type="AlphaFoldDB" id="A0A8X8CKD4"/>
<proteinExistence type="predicted"/>
<evidence type="ECO:0000313" key="3">
    <source>
        <dbReference type="EMBL" id="KAG6757414.1"/>
    </source>
</evidence>
<accession>A0A8X8CKD4</accession>
<keyword evidence="1" id="KW-0472">Membrane</keyword>
<dbReference type="EMBL" id="JAAWWB010000020">
    <property type="protein sequence ID" value="KAG6757414.1"/>
    <property type="molecule type" value="Genomic_DNA"/>
</dbReference>
<gene>
    <name evidence="3" type="ORF">POTOM_037724</name>
</gene>
<feature type="domain" description="PPIase cyclophilin-type" evidence="2">
    <location>
        <begin position="10"/>
        <end position="193"/>
    </location>
</feature>
<evidence type="ECO:0000256" key="1">
    <source>
        <dbReference type="SAM" id="Phobius"/>
    </source>
</evidence>
<dbReference type="GO" id="GO:0003755">
    <property type="term" value="F:peptidyl-prolyl cis-trans isomerase activity"/>
    <property type="evidence" value="ECO:0007669"/>
    <property type="project" value="InterPro"/>
</dbReference>
<feature type="transmembrane region" description="Helical" evidence="1">
    <location>
        <begin position="63"/>
        <end position="83"/>
    </location>
</feature>
<dbReference type="OrthoDB" id="1166594at2759"/>
<evidence type="ECO:0000313" key="4">
    <source>
        <dbReference type="Proteomes" id="UP000886885"/>
    </source>
</evidence>
<dbReference type="GO" id="GO:0005737">
    <property type="term" value="C:cytoplasm"/>
    <property type="evidence" value="ECO:0007669"/>
    <property type="project" value="TreeGrafter"/>
</dbReference>
<organism evidence="3 4">
    <name type="scientific">Populus tomentosa</name>
    <name type="common">Chinese white poplar</name>
    <dbReference type="NCBI Taxonomy" id="118781"/>
    <lineage>
        <taxon>Eukaryota</taxon>
        <taxon>Viridiplantae</taxon>
        <taxon>Streptophyta</taxon>
        <taxon>Embryophyta</taxon>
        <taxon>Tracheophyta</taxon>
        <taxon>Spermatophyta</taxon>
        <taxon>Magnoliopsida</taxon>
        <taxon>eudicotyledons</taxon>
        <taxon>Gunneridae</taxon>
        <taxon>Pentapetalae</taxon>
        <taxon>rosids</taxon>
        <taxon>fabids</taxon>
        <taxon>Malpighiales</taxon>
        <taxon>Salicaceae</taxon>
        <taxon>Saliceae</taxon>
        <taxon>Populus</taxon>
    </lineage>
</organism>
<dbReference type="Proteomes" id="UP000886885">
    <property type="component" value="Chromosome 10D"/>
</dbReference>
<reference evidence="3" key="1">
    <citation type="journal article" date="2020" name="bioRxiv">
        <title>Hybrid origin of Populus tomentosa Carr. identified through genome sequencing and phylogenomic analysis.</title>
        <authorList>
            <person name="An X."/>
            <person name="Gao K."/>
            <person name="Chen Z."/>
            <person name="Li J."/>
            <person name="Yang X."/>
            <person name="Yang X."/>
            <person name="Zhou J."/>
            <person name="Guo T."/>
            <person name="Zhao T."/>
            <person name="Huang S."/>
            <person name="Miao D."/>
            <person name="Khan W.U."/>
            <person name="Rao P."/>
            <person name="Ye M."/>
            <person name="Lei B."/>
            <person name="Liao W."/>
            <person name="Wang J."/>
            <person name="Ji L."/>
            <person name="Li Y."/>
            <person name="Guo B."/>
            <person name="Mustafa N.S."/>
            <person name="Li S."/>
            <person name="Yun Q."/>
            <person name="Keller S.R."/>
            <person name="Mao J."/>
            <person name="Zhang R."/>
            <person name="Strauss S.H."/>
        </authorList>
    </citation>
    <scope>NUCLEOTIDE SEQUENCE</scope>
    <source>
        <strain evidence="3">GM15</strain>
        <tissue evidence="3">Leaf</tissue>
    </source>
</reference>
<evidence type="ECO:0000259" key="2">
    <source>
        <dbReference type="PROSITE" id="PS50072"/>
    </source>
</evidence>
<dbReference type="PANTHER" id="PTHR11071">
    <property type="entry name" value="PEPTIDYL-PROLYL CIS-TRANS ISOMERASE"/>
    <property type="match status" value="1"/>
</dbReference>
<keyword evidence="1" id="KW-0812">Transmembrane</keyword>